<dbReference type="AlphaFoldDB" id="A0A183U7Q1"/>
<dbReference type="WBParaSite" id="TCNE_0000452101-mRNA-1">
    <property type="protein sequence ID" value="TCNE_0000452101-mRNA-1"/>
    <property type="gene ID" value="TCNE_0000452101"/>
</dbReference>
<proteinExistence type="predicted"/>
<keyword evidence="1" id="KW-1185">Reference proteome</keyword>
<accession>A0A183U7Q1</accession>
<evidence type="ECO:0000313" key="2">
    <source>
        <dbReference type="WBParaSite" id="TCNE_0000452101-mRNA-1"/>
    </source>
</evidence>
<evidence type="ECO:0000313" key="1">
    <source>
        <dbReference type="Proteomes" id="UP000050794"/>
    </source>
</evidence>
<name>A0A183U7Q1_TOXCA</name>
<organism evidence="1 2">
    <name type="scientific">Toxocara canis</name>
    <name type="common">Canine roundworm</name>
    <dbReference type="NCBI Taxonomy" id="6265"/>
    <lineage>
        <taxon>Eukaryota</taxon>
        <taxon>Metazoa</taxon>
        <taxon>Ecdysozoa</taxon>
        <taxon>Nematoda</taxon>
        <taxon>Chromadorea</taxon>
        <taxon>Rhabditida</taxon>
        <taxon>Spirurina</taxon>
        <taxon>Ascaridomorpha</taxon>
        <taxon>Ascaridoidea</taxon>
        <taxon>Toxocaridae</taxon>
        <taxon>Toxocara</taxon>
    </lineage>
</organism>
<protein>
    <submittedName>
        <fullName evidence="2">Pyrroloquinoline quinone biosynthesis protein PqqE</fullName>
    </submittedName>
</protein>
<reference evidence="2" key="1">
    <citation type="submission" date="2016-06" db="UniProtKB">
        <authorList>
            <consortium name="WormBaseParasite"/>
        </authorList>
    </citation>
    <scope>IDENTIFICATION</scope>
</reference>
<sequence>LATFQKQTLRTTGRETILEGCPEGWSDILDIIDSCDFEAAPEYDTINSILQKAMEANAFTYEMPYDWQNGEICDLDRSHAQSN</sequence>
<dbReference type="Proteomes" id="UP000050794">
    <property type="component" value="Unassembled WGS sequence"/>
</dbReference>
<dbReference type="Gene3D" id="1.10.510.10">
    <property type="entry name" value="Transferase(Phosphotransferase) domain 1"/>
    <property type="match status" value="1"/>
</dbReference>